<reference evidence="2 3" key="1">
    <citation type="submission" date="2024-04" db="EMBL/GenBank/DDBJ databases">
        <title>Luteolibacter sp. isolated from soil.</title>
        <authorList>
            <person name="An J."/>
        </authorList>
    </citation>
    <scope>NUCLEOTIDE SEQUENCE [LARGE SCALE GENOMIC DNA]</scope>
    <source>
        <strain evidence="2 3">Y139</strain>
    </source>
</reference>
<feature type="domain" description="Fibronectin type-III" evidence="1">
    <location>
        <begin position="1"/>
        <end position="90"/>
    </location>
</feature>
<accession>A0ABU9B086</accession>
<dbReference type="EMBL" id="JBBUKT010000007">
    <property type="protein sequence ID" value="MEK7952275.1"/>
    <property type="molecule type" value="Genomic_DNA"/>
</dbReference>
<dbReference type="InterPro" id="IPR013783">
    <property type="entry name" value="Ig-like_fold"/>
</dbReference>
<dbReference type="PROSITE" id="PS50853">
    <property type="entry name" value="FN3"/>
    <property type="match status" value="1"/>
</dbReference>
<protein>
    <submittedName>
        <fullName evidence="2">Fibronectin type III domain-containing protein</fullName>
    </submittedName>
</protein>
<dbReference type="Proteomes" id="UP001371305">
    <property type="component" value="Unassembled WGS sequence"/>
</dbReference>
<dbReference type="CDD" id="cd00063">
    <property type="entry name" value="FN3"/>
    <property type="match status" value="1"/>
</dbReference>
<dbReference type="InterPro" id="IPR003961">
    <property type="entry name" value="FN3_dom"/>
</dbReference>
<dbReference type="InterPro" id="IPR036116">
    <property type="entry name" value="FN3_sf"/>
</dbReference>
<gene>
    <name evidence="2" type="ORF">WKV53_17325</name>
</gene>
<proteinExistence type="predicted"/>
<evidence type="ECO:0000259" key="1">
    <source>
        <dbReference type="PROSITE" id="PS50853"/>
    </source>
</evidence>
<dbReference type="Gene3D" id="2.60.40.10">
    <property type="entry name" value="Immunoglobulins"/>
    <property type="match status" value="2"/>
</dbReference>
<evidence type="ECO:0000313" key="2">
    <source>
        <dbReference type="EMBL" id="MEK7952275.1"/>
    </source>
</evidence>
<dbReference type="Pfam" id="PF00041">
    <property type="entry name" value="fn3"/>
    <property type="match status" value="1"/>
</dbReference>
<sequence>MASAAVIPSNGVSLEWNANPESDVVGYKVYFGTTSQNYTAVIDVVGATKTQLPAVSLGSTYYLAVSAYNAKGDESPRSAELKVTADVPAPAANTSMSFSAPGQAQLQWRYPKANVPVADKFTIYASEDLKTWSSAGTVAASASSSSDANWTYFKFPYSADKKRMFFRVGASNAFGEYQ</sequence>
<name>A0ABU9B086_9BACT</name>
<keyword evidence="3" id="KW-1185">Reference proteome</keyword>
<dbReference type="SUPFAM" id="SSF49265">
    <property type="entry name" value="Fibronectin type III"/>
    <property type="match status" value="1"/>
</dbReference>
<comment type="caution">
    <text evidence="2">The sequence shown here is derived from an EMBL/GenBank/DDBJ whole genome shotgun (WGS) entry which is preliminary data.</text>
</comment>
<evidence type="ECO:0000313" key="3">
    <source>
        <dbReference type="Proteomes" id="UP001371305"/>
    </source>
</evidence>
<organism evidence="2 3">
    <name type="scientific">Luteolibacter soli</name>
    <dbReference type="NCBI Taxonomy" id="3135280"/>
    <lineage>
        <taxon>Bacteria</taxon>
        <taxon>Pseudomonadati</taxon>
        <taxon>Verrucomicrobiota</taxon>
        <taxon>Verrucomicrobiia</taxon>
        <taxon>Verrucomicrobiales</taxon>
        <taxon>Verrucomicrobiaceae</taxon>
        <taxon>Luteolibacter</taxon>
    </lineage>
</organism>